<proteinExistence type="predicted"/>
<dbReference type="EMBL" id="KQ947432">
    <property type="protein sequence ID" value="KUJ09222.1"/>
    <property type="molecule type" value="Genomic_DNA"/>
</dbReference>
<accession>A0A132B9Y8</accession>
<dbReference type="OrthoDB" id="4369595at2759"/>
<evidence type="ECO:0000313" key="2">
    <source>
        <dbReference type="Proteomes" id="UP000070700"/>
    </source>
</evidence>
<dbReference type="InParanoid" id="A0A132B9Y8"/>
<dbReference type="Proteomes" id="UP000070700">
    <property type="component" value="Unassembled WGS sequence"/>
</dbReference>
<reference evidence="1 2" key="1">
    <citation type="submission" date="2015-10" db="EMBL/GenBank/DDBJ databases">
        <title>Full genome of DAOMC 229536 Phialocephala scopiformis, a fungal endophyte of spruce producing the potent anti-insectan compound rugulosin.</title>
        <authorList>
            <consortium name="DOE Joint Genome Institute"/>
            <person name="Walker A.K."/>
            <person name="Frasz S.L."/>
            <person name="Seifert K.A."/>
            <person name="Miller J.D."/>
            <person name="Mondo S.J."/>
            <person name="Labutti K."/>
            <person name="Lipzen A."/>
            <person name="Dockter R."/>
            <person name="Kennedy M."/>
            <person name="Grigoriev I.V."/>
            <person name="Spatafora J.W."/>
        </authorList>
    </citation>
    <scope>NUCLEOTIDE SEQUENCE [LARGE SCALE GENOMIC DNA]</scope>
    <source>
        <strain evidence="1 2">CBS 120377</strain>
    </source>
</reference>
<dbReference type="GeneID" id="28816174"/>
<gene>
    <name evidence="1" type="ORF">LY89DRAFT_280376</name>
</gene>
<protein>
    <submittedName>
        <fullName evidence="1">Uncharacterized protein</fullName>
    </submittedName>
</protein>
<keyword evidence="2" id="KW-1185">Reference proteome</keyword>
<dbReference type="RefSeq" id="XP_018063577.1">
    <property type="nucleotide sequence ID" value="XM_018206448.1"/>
</dbReference>
<sequence>MYPTHTQPPSTEGWYKCCACKETINPDQYPTGCNCGHTKCDECKPLTPPPSPIKDNSRYNMQYNTFNNSASGSRDRTRRPDIRGWWTCCQCQALVNPNVNGDTCPVCAHVRCDWYCVTN</sequence>
<organism evidence="1 2">
    <name type="scientific">Mollisia scopiformis</name>
    <name type="common">Conifer needle endophyte fungus</name>
    <name type="synonym">Phialocephala scopiformis</name>
    <dbReference type="NCBI Taxonomy" id="149040"/>
    <lineage>
        <taxon>Eukaryota</taxon>
        <taxon>Fungi</taxon>
        <taxon>Dikarya</taxon>
        <taxon>Ascomycota</taxon>
        <taxon>Pezizomycotina</taxon>
        <taxon>Leotiomycetes</taxon>
        <taxon>Helotiales</taxon>
        <taxon>Mollisiaceae</taxon>
        <taxon>Mollisia</taxon>
    </lineage>
</organism>
<dbReference type="AlphaFoldDB" id="A0A132B9Y8"/>
<evidence type="ECO:0000313" key="1">
    <source>
        <dbReference type="EMBL" id="KUJ09222.1"/>
    </source>
</evidence>
<dbReference type="KEGG" id="psco:LY89DRAFT_280376"/>
<name>A0A132B9Y8_MOLSC</name>